<keyword evidence="1" id="KW-0472">Membrane</keyword>
<dbReference type="Proteomes" id="UP000216361">
    <property type="component" value="Unassembled WGS sequence"/>
</dbReference>
<accession>A0A255XMN7</accession>
<reference evidence="2 3" key="1">
    <citation type="submission" date="2017-07" db="EMBL/GenBank/DDBJ databases">
        <title>Elstera cyanobacteriorum sp. nov., a novel bacterium isolated from cyanobacterial aggregates in a eutrophic lake.</title>
        <authorList>
            <person name="Cai H."/>
        </authorList>
    </citation>
    <scope>NUCLEOTIDE SEQUENCE [LARGE SCALE GENOMIC DNA]</scope>
    <source>
        <strain evidence="2 3">TH019</strain>
    </source>
</reference>
<feature type="transmembrane region" description="Helical" evidence="1">
    <location>
        <begin position="143"/>
        <end position="163"/>
    </location>
</feature>
<organism evidence="2 3">
    <name type="scientific">Elstera cyanobacteriorum</name>
    <dbReference type="NCBI Taxonomy" id="2022747"/>
    <lineage>
        <taxon>Bacteria</taxon>
        <taxon>Pseudomonadati</taxon>
        <taxon>Pseudomonadota</taxon>
        <taxon>Alphaproteobacteria</taxon>
        <taxon>Rhodospirillales</taxon>
        <taxon>Rhodospirillaceae</taxon>
        <taxon>Elstera</taxon>
    </lineage>
</organism>
<feature type="transmembrane region" description="Helical" evidence="1">
    <location>
        <begin position="7"/>
        <end position="37"/>
    </location>
</feature>
<protein>
    <recommendedName>
        <fullName evidence="4">DUF1772 domain-containing protein</fullName>
    </recommendedName>
</protein>
<feature type="transmembrane region" description="Helical" evidence="1">
    <location>
        <begin position="57"/>
        <end position="78"/>
    </location>
</feature>
<keyword evidence="1" id="KW-1133">Transmembrane helix</keyword>
<evidence type="ECO:0008006" key="4">
    <source>
        <dbReference type="Google" id="ProtNLM"/>
    </source>
</evidence>
<feature type="transmembrane region" description="Helical" evidence="1">
    <location>
        <begin position="85"/>
        <end position="105"/>
    </location>
</feature>
<dbReference type="InterPro" id="IPR013901">
    <property type="entry name" value="Anthrone_oxy"/>
</dbReference>
<gene>
    <name evidence="2" type="ORF">CHR90_14550</name>
</gene>
<keyword evidence="3" id="KW-1185">Reference proteome</keyword>
<name>A0A255XMN7_9PROT</name>
<keyword evidence="1" id="KW-0812">Transmembrane</keyword>
<dbReference type="AlphaFoldDB" id="A0A255XMN7"/>
<comment type="caution">
    <text evidence="2">The sequence shown here is derived from an EMBL/GenBank/DDBJ whole genome shotgun (WGS) entry which is preliminary data.</text>
</comment>
<dbReference type="Pfam" id="PF08592">
    <property type="entry name" value="Anthrone_oxy"/>
    <property type="match status" value="1"/>
</dbReference>
<proteinExistence type="predicted"/>
<evidence type="ECO:0000313" key="2">
    <source>
        <dbReference type="EMBL" id="OYQ18172.1"/>
    </source>
</evidence>
<evidence type="ECO:0000256" key="1">
    <source>
        <dbReference type="SAM" id="Phobius"/>
    </source>
</evidence>
<dbReference type="OrthoDB" id="428263at2"/>
<dbReference type="RefSeq" id="WP_094409733.1">
    <property type="nucleotide sequence ID" value="NZ_BMJZ01000002.1"/>
</dbReference>
<dbReference type="EMBL" id="NOXS01000033">
    <property type="protein sequence ID" value="OYQ18172.1"/>
    <property type="molecule type" value="Genomic_DNA"/>
</dbReference>
<evidence type="ECO:0000313" key="3">
    <source>
        <dbReference type="Proteomes" id="UP000216361"/>
    </source>
</evidence>
<sequence length="180" mass="19169">MAFFFLYAAALGSLVLTGLIAGFFYAYACSVMVGFAILDPRTAIAAMQAINATVRNIYFAPAFFGPPLILAITTVLAMRVGARRAAIWFGTASGVYLLGGLLLTMRINVPMNEALAVTTIPQDPAEALRLWADYAGPWQFWNFVRTVVSTLALVLTGLGLLAVQGALRPSAGYSVAGRAR</sequence>